<dbReference type="Pfam" id="PF01314">
    <property type="entry name" value="AFOR_C"/>
    <property type="match status" value="1"/>
</dbReference>
<dbReference type="InterPro" id="IPR051919">
    <property type="entry name" value="W-dependent_AOR"/>
</dbReference>
<dbReference type="InterPro" id="IPR013984">
    <property type="entry name" value="Ald_Fedxn_OxRdtase_dom2"/>
</dbReference>
<evidence type="ECO:0000256" key="7">
    <source>
        <dbReference type="ARBA" id="ARBA00023014"/>
    </source>
</evidence>
<dbReference type="AlphaFoldDB" id="A0A5A8F4X2"/>
<dbReference type="GO" id="GO:0009055">
    <property type="term" value="F:electron transfer activity"/>
    <property type="evidence" value="ECO:0007669"/>
    <property type="project" value="InterPro"/>
</dbReference>
<reference evidence="10 11" key="1">
    <citation type="submission" date="2019-06" db="EMBL/GenBank/DDBJ databases">
        <title>Genomic insights into carbon and energy metabolism of Deferribacter autotrophicus revealed new metabolic traits in the phylum Deferribacteres.</title>
        <authorList>
            <person name="Slobodkin A.I."/>
            <person name="Slobodkina G.B."/>
            <person name="Allioux M."/>
            <person name="Alain K."/>
            <person name="Jebbar M."/>
            <person name="Shadrin V."/>
            <person name="Kublanov I.V."/>
            <person name="Toshchakov S.V."/>
            <person name="Bonch-Osmolovskaya E.A."/>
        </authorList>
    </citation>
    <scope>NUCLEOTIDE SEQUENCE [LARGE SCALE GENOMIC DNA]</scope>
    <source>
        <strain evidence="10 11">SL50</strain>
    </source>
</reference>
<evidence type="ECO:0000313" key="10">
    <source>
        <dbReference type="EMBL" id="KAA0258536.1"/>
    </source>
</evidence>
<dbReference type="GO" id="GO:0051539">
    <property type="term" value="F:4 iron, 4 sulfur cluster binding"/>
    <property type="evidence" value="ECO:0007669"/>
    <property type="project" value="UniProtKB-KW"/>
</dbReference>
<dbReference type="Gene3D" id="1.10.599.10">
    <property type="entry name" value="Aldehyde Ferredoxin Oxidoreductase Protein, subunit A, domain 3"/>
    <property type="match status" value="1"/>
</dbReference>
<dbReference type="OrthoDB" id="9763894at2"/>
<dbReference type="InterPro" id="IPR036021">
    <property type="entry name" value="Tungsten_al_ferr_oxy-like_C"/>
</dbReference>
<dbReference type="GO" id="GO:0046872">
    <property type="term" value="F:metal ion binding"/>
    <property type="evidence" value="ECO:0007669"/>
    <property type="project" value="UniProtKB-KW"/>
</dbReference>
<dbReference type="PANTHER" id="PTHR30038">
    <property type="entry name" value="ALDEHYDE FERREDOXIN OXIDOREDUCTASE"/>
    <property type="match status" value="1"/>
</dbReference>
<keyword evidence="5" id="KW-0560">Oxidoreductase</keyword>
<dbReference type="Gene3D" id="1.10.569.10">
    <property type="entry name" value="Aldehyde Ferredoxin Oxidoreductase Protein, subunit A, domain 2"/>
    <property type="match status" value="1"/>
</dbReference>
<feature type="domain" description="Aldehyde ferredoxin oxidoreductase N-terminal" evidence="9">
    <location>
        <begin position="5"/>
        <end position="207"/>
    </location>
</feature>
<dbReference type="SUPFAM" id="SSF56228">
    <property type="entry name" value="Aldehyde ferredoxin oxidoreductase, N-terminal domain"/>
    <property type="match status" value="1"/>
</dbReference>
<dbReference type="SUPFAM" id="SSF48310">
    <property type="entry name" value="Aldehyde ferredoxin oxidoreductase, C-terminal domains"/>
    <property type="match status" value="1"/>
</dbReference>
<evidence type="ECO:0000256" key="5">
    <source>
        <dbReference type="ARBA" id="ARBA00023002"/>
    </source>
</evidence>
<evidence type="ECO:0000256" key="4">
    <source>
        <dbReference type="ARBA" id="ARBA00022723"/>
    </source>
</evidence>
<dbReference type="InterPro" id="IPR001203">
    <property type="entry name" value="OxRdtase_Ald_Fedxn_C"/>
</dbReference>
<evidence type="ECO:0000256" key="1">
    <source>
        <dbReference type="ARBA" id="ARBA00001966"/>
    </source>
</evidence>
<sequence length="598" mass="65540">MFGGWTGKILRINLTDKSYKIEDLNYDWAKKFIGGRGLAVKYFTEEVSPDVDPLSPENKLIMATGPLTGTYGAANGRYMVITKAPLTGTIASSNSGGYFPSEMKYAGFDMIIFEGKADKPVYVTIYNQNVEIRDASHLWGKTTDEVEDIIREEFHGDAKIASIGPAGEKLVKFACVMNDKHRAAGRSGVGAVMGSKNLKAVAIRGTGGVKIAKNDEFRNAAFNAYKLMKEAPVTSQGLPLYGTAVLVNVINENGLLPTKNFQFDTFEGAQDISGEKLAQTYLKRNKACMGCIIGCGRVTQLVGEVVKEGPEYETIWALGADCGVSDLKAVTKANYICNEYGMDPITAGATLACAMEMYEKGLIPDADVDMPLRFGDPEVLVTMIEKMAKREGFGDKLAEGSYKLSEMYGDTYYSMSVKKLEFPAYDGRVAQGMAINYATNNRGACHVRGYLISPEILGIPEKLDPTSTDGKAEWCKAFQDVTSLVDSSGICLFTTFAITATQVTDFLNAAIGFDYPEEYYVQCGERVWNLERLFNLKAGIDPKQDTLPKRILEEPVSDGPHKGSVAKLSEMLPKYYEVRGWSKDGIPTEEKLKELDLA</sequence>
<comment type="similarity">
    <text evidence="2">Belongs to the AOR/FOR family.</text>
</comment>
<comment type="cofactor">
    <cofactor evidence="1">
        <name>[4Fe-4S] cluster</name>
        <dbReference type="ChEBI" id="CHEBI:49883"/>
    </cofactor>
</comment>
<dbReference type="Gene3D" id="3.60.9.10">
    <property type="entry name" value="Aldehyde ferredoxin oxidoreductase, N-terminal domain"/>
    <property type="match status" value="1"/>
</dbReference>
<evidence type="ECO:0000259" key="9">
    <source>
        <dbReference type="SMART" id="SM00790"/>
    </source>
</evidence>
<keyword evidence="4" id="KW-0479">Metal-binding</keyword>
<evidence type="ECO:0000313" key="11">
    <source>
        <dbReference type="Proteomes" id="UP000322876"/>
    </source>
</evidence>
<organism evidence="10 11">
    <name type="scientific">Deferribacter autotrophicus</name>
    <dbReference type="NCBI Taxonomy" id="500465"/>
    <lineage>
        <taxon>Bacteria</taxon>
        <taxon>Pseudomonadati</taxon>
        <taxon>Deferribacterota</taxon>
        <taxon>Deferribacteres</taxon>
        <taxon>Deferribacterales</taxon>
        <taxon>Deferribacteraceae</taxon>
        <taxon>Deferribacter</taxon>
    </lineage>
</organism>
<keyword evidence="7" id="KW-0411">Iron-sulfur</keyword>
<evidence type="ECO:0000256" key="2">
    <source>
        <dbReference type="ARBA" id="ARBA00011032"/>
    </source>
</evidence>
<keyword evidence="6" id="KW-0408">Iron</keyword>
<dbReference type="SMART" id="SM00790">
    <property type="entry name" value="AFOR_N"/>
    <property type="match status" value="1"/>
</dbReference>
<dbReference type="RefSeq" id="WP_149266092.1">
    <property type="nucleotide sequence ID" value="NZ_VFJB01000004.1"/>
</dbReference>
<name>A0A5A8F4X2_9BACT</name>
<gene>
    <name evidence="10" type="ORF">FHQ18_05100</name>
</gene>
<dbReference type="InterPro" id="IPR013983">
    <property type="entry name" value="Ald_Fedxn_OxRdtase_N"/>
</dbReference>
<evidence type="ECO:0000256" key="3">
    <source>
        <dbReference type="ARBA" id="ARBA00022485"/>
    </source>
</evidence>
<dbReference type="EMBL" id="VFJB01000004">
    <property type="protein sequence ID" value="KAA0258536.1"/>
    <property type="molecule type" value="Genomic_DNA"/>
</dbReference>
<keyword evidence="3" id="KW-0004">4Fe-4S</keyword>
<dbReference type="Pfam" id="PF02730">
    <property type="entry name" value="AFOR_N"/>
    <property type="match status" value="1"/>
</dbReference>
<keyword evidence="11" id="KW-1185">Reference proteome</keyword>
<comment type="cofactor">
    <cofactor evidence="8">
        <name>tungstopterin</name>
        <dbReference type="ChEBI" id="CHEBI:30402"/>
    </cofactor>
</comment>
<protein>
    <submittedName>
        <fullName evidence="10">Aldehyde ferredoxin oxidoreductase family protein</fullName>
    </submittedName>
</protein>
<proteinExistence type="inferred from homology"/>
<dbReference type="Proteomes" id="UP000322876">
    <property type="component" value="Unassembled WGS sequence"/>
</dbReference>
<evidence type="ECO:0000256" key="6">
    <source>
        <dbReference type="ARBA" id="ARBA00023004"/>
    </source>
</evidence>
<dbReference type="InterPro" id="IPR036503">
    <property type="entry name" value="Ald_Fedxn_OxRdtase_N_sf"/>
</dbReference>
<dbReference type="GO" id="GO:0016625">
    <property type="term" value="F:oxidoreductase activity, acting on the aldehyde or oxo group of donors, iron-sulfur protein as acceptor"/>
    <property type="evidence" value="ECO:0007669"/>
    <property type="project" value="InterPro"/>
</dbReference>
<dbReference type="PANTHER" id="PTHR30038:SF0">
    <property type="entry name" value="TUNGSTEN-CONTAINING ALDEHYDE FERREDOXIN OXIDOREDUCTASE"/>
    <property type="match status" value="1"/>
</dbReference>
<accession>A0A5A8F4X2</accession>
<dbReference type="InterPro" id="IPR013985">
    <property type="entry name" value="Ald_Fedxn_OxRdtase_dom3"/>
</dbReference>
<evidence type="ECO:0000256" key="8">
    <source>
        <dbReference type="ARBA" id="ARBA00049934"/>
    </source>
</evidence>
<comment type="caution">
    <text evidence="10">The sequence shown here is derived from an EMBL/GenBank/DDBJ whole genome shotgun (WGS) entry which is preliminary data.</text>
</comment>